<comment type="similarity">
    <text evidence="1">Belongs to the thiamine-monophosphate kinase family.</text>
</comment>
<feature type="binding site" evidence="1">
    <location>
        <position position="69"/>
    </location>
    <ligand>
        <name>Mg(2+)</name>
        <dbReference type="ChEBI" id="CHEBI:18420"/>
        <label>2</label>
    </ligand>
</feature>
<feature type="binding site" evidence="1">
    <location>
        <position position="41"/>
    </location>
    <ligand>
        <name>Mg(2+)</name>
        <dbReference type="ChEBI" id="CHEBI:18420"/>
        <label>2</label>
    </ligand>
</feature>
<dbReference type="SUPFAM" id="SSF56042">
    <property type="entry name" value="PurM C-terminal domain-like"/>
    <property type="match status" value="1"/>
</dbReference>
<dbReference type="InterPro" id="IPR036921">
    <property type="entry name" value="PurM-like_N_sf"/>
</dbReference>
<dbReference type="InterPro" id="IPR016188">
    <property type="entry name" value="PurM-like_N"/>
</dbReference>
<dbReference type="InterPro" id="IPR010918">
    <property type="entry name" value="PurM-like_C_dom"/>
</dbReference>
<feature type="binding site" evidence="1">
    <location>
        <position position="25"/>
    </location>
    <ligand>
        <name>Mg(2+)</name>
        <dbReference type="ChEBI" id="CHEBI:18420"/>
        <label>4</label>
    </ligand>
</feature>
<comment type="miscellaneous">
    <text evidence="1">Reaction mechanism of ThiL seems to utilize a direct, inline transfer of the gamma-phosphate of ATP to TMP rather than a phosphorylated enzyme intermediate.</text>
</comment>
<evidence type="ECO:0000256" key="1">
    <source>
        <dbReference type="HAMAP-Rule" id="MF_02128"/>
    </source>
</evidence>
<dbReference type="SUPFAM" id="SSF55326">
    <property type="entry name" value="PurM N-terminal domain-like"/>
    <property type="match status" value="1"/>
</dbReference>
<feature type="domain" description="PurM-like C-terminal" evidence="3">
    <location>
        <begin position="144"/>
        <end position="292"/>
    </location>
</feature>
<comment type="caution">
    <text evidence="1">Lacks conserved residue(s) required for the propagation of feature annotation.</text>
</comment>
<dbReference type="InterPro" id="IPR036676">
    <property type="entry name" value="PurM-like_C_sf"/>
</dbReference>
<proteinExistence type="inferred from homology"/>
<comment type="pathway">
    <text evidence="1">Cofactor biosynthesis; thiamine diphosphate biosynthesis; thiamine diphosphate from thiamine phosphate: step 1/1.</text>
</comment>
<feature type="binding site" evidence="1">
    <location>
        <position position="258"/>
    </location>
    <ligand>
        <name>substrate</name>
    </ligand>
</feature>
<accession>A0A2Z2M572</accession>
<dbReference type="Pfam" id="PF02769">
    <property type="entry name" value="AIRS_C"/>
    <property type="match status" value="1"/>
</dbReference>
<feature type="binding site" evidence="1">
    <location>
        <position position="140"/>
    </location>
    <ligand>
        <name>ATP</name>
        <dbReference type="ChEBI" id="CHEBI:30616"/>
    </ligand>
</feature>
<evidence type="ECO:0000313" key="5">
    <source>
        <dbReference type="Proteomes" id="UP000250134"/>
    </source>
</evidence>
<feature type="binding site" evidence="1">
    <location>
        <position position="117"/>
    </location>
    <ligand>
        <name>Mg(2+)</name>
        <dbReference type="ChEBI" id="CHEBI:18420"/>
        <label>1</label>
    </ligand>
</feature>
<gene>
    <name evidence="1" type="primary">thiL</name>
    <name evidence="4" type="ORF">A3K92_07200</name>
</gene>
<dbReference type="Pfam" id="PF00586">
    <property type="entry name" value="AIRS"/>
    <property type="match status" value="1"/>
</dbReference>
<dbReference type="NCBIfam" id="NF004353">
    <property type="entry name" value="PRK05731.2-2"/>
    <property type="match status" value="1"/>
</dbReference>
<feature type="binding site" evidence="1">
    <location>
        <position position="48"/>
    </location>
    <ligand>
        <name>substrate</name>
    </ligand>
</feature>
<evidence type="ECO:0000313" key="4">
    <source>
        <dbReference type="EMBL" id="ASJ01280.1"/>
    </source>
</evidence>
<dbReference type="RefSeq" id="WP_088885618.1">
    <property type="nucleotide sequence ID" value="NZ_CP014855.1"/>
</dbReference>
<dbReference type="GO" id="GO:0000287">
    <property type="term" value="F:magnesium ion binding"/>
    <property type="evidence" value="ECO:0007669"/>
    <property type="project" value="UniProtKB-UniRule"/>
</dbReference>
<dbReference type="PANTHER" id="PTHR30270">
    <property type="entry name" value="THIAMINE-MONOPHOSPHATE KINASE"/>
    <property type="match status" value="1"/>
</dbReference>
<dbReference type="OrthoDB" id="45909at2157"/>
<feature type="binding site" evidence="1">
    <location>
        <position position="41"/>
    </location>
    <ligand>
        <name>Mg(2+)</name>
        <dbReference type="ChEBI" id="CHEBI:18420"/>
        <label>1</label>
    </ligand>
</feature>
<dbReference type="UniPathway" id="UPA00060">
    <property type="reaction ID" value="UER00142"/>
</dbReference>
<dbReference type="EMBL" id="CP014855">
    <property type="protein sequence ID" value="ASJ01280.1"/>
    <property type="molecule type" value="Genomic_DNA"/>
</dbReference>
<dbReference type="GO" id="GO:0005524">
    <property type="term" value="F:ATP binding"/>
    <property type="evidence" value="ECO:0007669"/>
    <property type="project" value="UniProtKB-UniRule"/>
</dbReference>
<feature type="binding site" evidence="1">
    <location>
        <position position="69"/>
    </location>
    <ligand>
        <name>Mg(2+)</name>
        <dbReference type="ChEBI" id="CHEBI:18420"/>
        <label>3</label>
    </ligand>
</feature>
<keyword evidence="1" id="KW-0067">ATP-binding</keyword>
<feature type="binding site" evidence="1">
    <location>
        <position position="39"/>
    </location>
    <ligand>
        <name>Mg(2+)</name>
        <dbReference type="ChEBI" id="CHEBI:18420"/>
        <label>4</label>
    </ligand>
</feature>
<dbReference type="NCBIfam" id="TIGR01379">
    <property type="entry name" value="thiL"/>
    <property type="match status" value="1"/>
</dbReference>
<protein>
    <recommendedName>
        <fullName evidence="1">Thiamine-monophosphate kinase</fullName>
        <shortName evidence="1">TMP kinase</shortName>
        <shortName evidence="1">Thiamine-phosphate kinase</shortName>
        <ecNumber evidence="1">2.7.4.16</ecNumber>
    </recommendedName>
</protein>
<dbReference type="Gene3D" id="3.30.1330.10">
    <property type="entry name" value="PurM-like, N-terminal domain"/>
    <property type="match status" value="1"/>
</dbReference>
<dbReference type="AlphaFoldDB" id="A0A2Z2M572"/>
<dbReference type="PIRSF" id="PIRSF005303">
    <property type="entry name" value="Thiam_monoph_kin"/>
    <property type="match status" value="1"/>
</dbReference>
<dbReference type="GeneID" id="33332328"/>
<reference evidence="4 5" key="1">
    <citation type="submission" date="2016-03" db="EMBL/GenBank/DDBJ databases">
        <title>Complete genome sequence of Thermococcus gorgonarius.</title>
        <authorList>
            <person name="Oger P.M."/>
        </authorList>
    </citation>
    <scope>NUCLEOTIDE SEQUENCE [LARGE SCALE GENOMIC DNA]</scope>
    <source>
        <strain evidence="4 5">W-12</strain>
    </source>
</reference>
<feature type="binding site" evidence="1">
    <location>
        <position position="208"/>
    </location>
    <ligand>
        <name>Mg(2+)</name>
        <dbReference type="ChEBI" id="CHEBI:18420"/>
        <label>5</label>
    </ligand>
</feature>
<dbReference type="GO" id="GO:0009228">
    <property type="term" value="P:thiamine biosynthetic process"/>
    <property type="evidence" value="ECO:0007669"/>
    <property type="project" value="UniProtKB-KW"/>
</dbReference>
<comment type="catalytic activity">
    <reaction evidence="1">
        <text>thiamine phosphate + ATP = thiamine diphosphate + ADP</text>
        <dbReference type="Rhea" id="RHEA:15913"/>
        <dbReference type="ChEBI" id="CHEBI:30616"/>
        <dbReference type="ChEBI" id="CHEBI:37575"/>
        <dbReference type="ChEBI" id="CHEBI:58937"/>
        <dbReference type="ChEBI" id="CHEBI:456216"/>
        <dbReference type="EC" id="2.7.4.16"/>
    </reaction>
</comment>
<dbReference type="PANTHER" id="PTHR30270:SF3">
    <property type="entry name" value="THIAMINE-MONOPHOSPHATE KINASE"/>
    <property type="match status" value="1"/>
</dbReference>
<dbReference type="GO" id="GO:0009030">
    <property type="term" value="F:thiamine-phosphate kinase activity"/>
    <property type="evidence" value="ECO:0007669"/>
    <property type="project" value="UniProtKB-UniRule"/>
</dbReference>
<dbReference type="KEGG" id="tgg:A3K92_07200"/>
<dbReference type="Proteomes" id="UP000250134">
    <property type="component" value="Chromosome"/>
</dbReference>
<name>A0A2Z2M572_THEGO</name>
<keyword evidence="5" id="KW-1185">Reference proteome</keyword>
<dbReference type="Gene3D" id="3.90.650.10">
    <property type="entry name" value="PurM-like C-terminal domain"/>
    <property type="match status" value="1"/>
</dbReference>
<feature type="binding site" evidence="1">
    <location>
        <position position="302"/>
    </location>
    <ligand>
        <name>substrate</name>
    </ligand>
</feature>
<keyword evidence="1 4" id="KW-0418">Kinase</keyword>
<keyword evidence="1" id="KW-0547">Nucleotide-binding</keyword>
<dbReference type="CDD" id="cd02194">
    <property type="entry name" value="ThiL"/>
    <property type="match status" value="1"/>
</dbReference>
<feature type="binding site" evidence="1">
    <location>
        <position position="205"/>
    </location>
    <ligand>
        <name>Mg(2+)</name>
        <dbReference type="ChEBI" id="CHEBI:18420"/>
        <label>3</label>
    </ligand>
</feature>
<keyword evidence="1" id="KW-0460">Magnesium</keyword>
<feature type="binding site" evidence="1">
    <location>
        <position position="69"/>
    </location>
    <ligand>
        <name>Mg(2+)</name>
        <dbReference type="ChEBI" id="CHEBI:18420"/>
        <label>4</label>
    </ligand>
</feature>
<feature type="binding site" evidence="1">
    <location>
        <position position="207"/>
    </location>
    <ligand>
        <name>ATP</name>
        <dbReference type="ChEBI" id="CHEBI:30616"/>
    </ligand>
</feature>
<dbReference type="EC" id="2.7.4.16" evidence="1"/>
<keyword evidence="1" id="KW-0784">Thiamine biosynthesis</keyword>
<keyword evidence="1" id="KW-0479">Metal-binding</keyword>
<evidence type="ECO:0000259" key="3">
    <source>
        <dbReference type="Pfam" id="PF02769"/>
    </source>
</evidence>
<evidence type="ECO:0000259" key="2">
    <source>
        <dbReference type="Pfam" id="PF00586"/>
    </source>
</evidence>
<dbReference type="GO" id="GO:0009229">
    <property type="term" value="P:thiamine diphosphate biosynthetic process"/>
    <property type="evidence" value="ECO:0007669"/>
    <property type="project" value="UniProtKB-UniRule"/>
</dbReference>
<dbReference type="HAMAP" id="MF_02128">
    <property type="entry name" value="TMP_kinase"/>
    <property type="match status" value="1"/>
</dbReference>
<sequence length="310" mass="33807">MRESEIIDLFLKHLRKQGDLPLGDDAGAIRLGDEWLVATNDMLVRKTDVPDIMTPEQVGFKAVTMNVSDVAAMGAMPIGFLFSLGVPPDVGRDYLEGVARGIGKALEFYYTPVLSADTNEADDLIIDGIALGVTGRLLTRSGARPGELVCVTGDLGRALAGYLVWKNKLDISKKVRKALYEKFLEPKAKVSEGIKLSEIANSAIDVSDGLARELNLLARRSGVRIELSSESLPIREEVFEVAELLGKDPVELALSSGEEFELVFTVEPEKASCLEFDFSVVGKVEKGSGVYLDGEPLPHLGWEHFSHENF</sequence>
<keyword evidence="1" id="KW-0808">Transferase</keyword>
<organism evidence="4 5">
    <name type="scientific">Thermococcus gorgonarius</name>
    <dbReference type="NCBI Taxonomy" id="71997"/>
    <lineage>
        <taxon>Archaea</taxon>
        <taxon>Methanobacteriati</taxon>
        <taxon>Methanobacteriota</taxon>
        <taxon>Thermococci</taxon>
        <taxon>Thermococcales</taxon>
        <taxon>Thermococcaceae</taxon>
        <taxon>Thermococcus</taxon>
    </lineage>
</organism>
<comment type="function">
    <text evidence="1">Catalyzes the ATP-dependent phosphorylation of thiamine-monophosphate (TMP) to form thiamine-pyrophosphate (TPP), the active form of vitamin B1.</text>
</comment>
<feature type="domain" description="PurM-like N-terminal" evidence="2">
    <location>
        <begin position="23"/>
        <end position="133"/>
    </location>
</feature>
<feature type="binding site" evidence="1">
    <location>
        <position position="25"/>
    </location>
    <ligand>
        <name>Mg(2+)</name>
        <dbReference type="ChEBI" id="CHEBI:18420"/>
        <label>3</label>
    </ligand>
</feature>
<dbReference type="InterPro" id="IPR006283">
    <property type="entry name" value="ThiL-like"/>
</dbReference>